<name>A0ABT7LWJ3_9CYAN</name>
<comment type="caution">
    <text evidence="2">The sequence shown here is derived from an EMBL/GenBank/DDBJ whole genome shotgun (WGS) entry which is preliminary data.</text>
</comment>
<keyword evidence="1" id="KW-0472">Membrane</keyword>
<keyword evidence="1" id="KW-0812">Transmembrane</keyword>
<evidence type="ECO:0000313" key="2">
    <source>
        <dbReference type="EMBL" id="MDL5056396.1"/>
    </source>
</evidence>
<organism evidence="2 3">
    <name type="scientific">Geitlerinema calcuttense NRMC-F 0142</name>
    <dbReference type="NCBI Taxonomy" id="2922238"/>
    <lineage>
        <taxon>Bacteria</taxon>
        <taxon>Bacillati</taxon>
        <taxon>Cyanobacteriota</taxon>
        <taxon>Cyanophyceae</taxon>
        <taxon>Geitlerinematales</taxon>
        <taxon>Geitlerinemataceae</taxon>
        <taxon>Geitlerinema</taxon>
    </lineage>
</organism>
<feature type="transmembrane region" description="Helical" evidence="1">
    <location>
        <begin position="20"/>
        <end position="38"/>
    </location>
</feature>
<dbReference type="EMBL" id="JASVEJ010000010">
    <property type="protein sequence ID" value="MDL5056396.1"/>
    <property type="molecule type" value="Genomic_DNA"/>
</dbReference>
<reference evidence="2 3" key="1">
    <citation type="submission" date="2023-06" db="EMBL/GenBank/DDBJ databases">
        <title>Whole genome sequence of Oscillatoria calcuttensis NRMC-F 0142.</title>
        <authorList>
            <person name="Shakena Fathima T."/>
            <person name="Muralitharan G."/>
            <person name="Thajuddin N."/>
        </authorList>
    </citation>
    <scope>NUCLEOTIDE SEQUENCE [LARGE SCALE GENOMIC DNA]</scope>
    <source>
        <strain evidence="2 3">NRMC-F 0142</strain>
    </source>
</reference>
<proteinExistence type="predicted"/>
<gene>
    <name evidence="2" type="ORF">QQ055_02785</name>
</gene>
<dbReference type="RefSeq" id="WP_158020386.1">
    <property type="nucleotide sequence ID" value="NZ_JASVEJ010000010.1"/>
</dbReference>
<protein>
    <submittedName>
        <fullName evidence="2">Uncharacterized protein</fullName>
    </submittedName>
</protein>
<dbReference type="Proteomes" id="UP001230986">
    <property type="component" value="Unassembled WGS sequence"/>
</dbReference>
<keyword evidence="3" id="KW-1185">Reference proteome</keyword>
<evidence type="ECO:0000313" key="3">
    <source>
        <dbReference type="Proteomes" id="UP001230986"/>
    </source>
</evidence>
<keyword evidence="1" id="KW-1133">Transmembrane helix</keyword>
<evidence type="ECO:0000256" key="1">
    <source>
        <dbReference type="SAM" id="Phobius"/>
    </source>
</evidence>
<accession>A0ABT7LWJ3</accession>
<sequence length="46" mass="4997">MAVVVYNEDAAFGKREMSHSLLLVAVDLVALITAWLSFKALAKNSC</sequence>